<dbReference type="EMBL" id="AZBU02000003">
    <property type="protein sequence ID" value="TKR87900.1"/>
    <property type="molecule type" value="Genomic_DNA"/>
</dbReference>
<dbReference type="Pfam" id="PF03114">
    <property type="entry name" value="BAR"/>
    <property type="match status" value="1"/>
</dbReference>
<protein>
    <recommendedName>
        <fullName evidence="1">BAR domain-containing protein</fullName>
    </recommendedName>
</protein>
<dbReference type="InterPro" id="IPR027267">
    <property type="entry name" value="AH/BAR_dom_sf"/>
</dbReference>
<proteinExistence type="predicted"/>
<dbReference type="GO" id="GO:0005737">
    <property type="term" value="C:cytoplasm"/>
    <property type="evidence" value="ECO:0007669"/>
    <property type="project" value="InterPro"/>
</dbReference>
<dbReference type="Gene3D" id="1.20.1270.60">
    <property type="entry name" value="Arfaptin homology (AH) domain/BAR domain"/>
    <property type="match status" value="1"/>
</dbReference>
<reference evidence="2 3" key="2">
    <citation type="journal article" date="2019" name="G3 (Bethesda)">
        <title>Hybrid Assembly of the Genome of the Entomopathogenic Nematode Steinernema carpocapsae Identifies the X-Chromosome.</title>
        <authorList>
            <person name="Serra L."/>
            <person name="Macchietto M."/>
            <person name="Macias-Munoz A."/>
            <person name="McGill C.J."/>
            <person name="Rodriguez I.M."/>
            <person name="Rodriguez B."/>
            <person name="Murad R."/>
            <person name="Mortazavi A."/>
        </authorList>
    </citation>
    <scope>NUCLEOTIDE SEQUENCE [LARGE SCALE GENOMIC DNA]</scope>
    <source>
        <strain evidence="2 3">ALL</strain>
    </source>
</reference>
<comment type="caution">
    <text evidence="2">The sequence shown here is derived from an EMBL/GenBank/DDBJ whole genome shotgun (WGS) entry which is preliminary data.</text>
</comment>
<dbReference type="Proteomes" id="UP000298663">
    <property type="component" value="Unassembled WGS sequence"/>
</dbReference>
<evidence type="ECO:0000259" key="1">
    <source>
        <dbReference type="Pfam" id="PF03114"/>
    </source>
</evidence>
<feature type="domain" description="BAR" evidence="1">
    <location>
        <begin position="2"/>
        <end position="207"/>
    </location>
</feature>
<dbReference type="OrthoDB" id="5795430at2759"/>
<sequence length="216" mass="24190">MFRRLKQNIKEKTGRATTTKFTPEQDQAIAFSDQSKKCVEDIAKAVDNMGARWKGGGMTATEEIGDPASVISGKLPKEKYGIVMRSIFDTQTEVGRMERRMQETLHTTYAEGVFKLWLKTENAKARQIVSTLKQRRLDKDACNSAFTSKATPERQAQMEQADKNFEEAVSTADSEFANFPSYQQNHAKAIKQMAEALAKHYGECADVTGKHLGKAK</sequence>
<dbReference type="SUPFAM" id="SSF103657">
    <property type="entry name" value="BAR/IMD domain-like"/>
    <property type="match status" value="1"/>
</dbReference>
<dbReference type="AlphaFoldDB" id="A0A4U5NX27"/>
<evidence type="ECO:0000313" key="2">
    <source>
        <dbReference type="EMBL" id="TKR87900.1"/>
    </source>
</evidence>
<organism evidence="2 3">
    <name type="scientific">Steinernema carpocapsae</name>
    <name type="common">Entomopathogenic nematode</name>
    <dbReference type="NCBI Taxonomy" id="34508"/>
    <lineage>
        <taxon>Eukaryota</taxon>
        <taxon>Metazoa</taxon>
        <taxon>Ecdysozoa</taxon>
        <taxon>Nematoda</taxon>
        <taxon>Chromadorea</taxon>
        <taxon>Rhabditida</taxon>
        <taxon>Tylenchina</taxon>
        <taxon>Panagrolaimomorpha</taxon>
        <taxon>Strongyloidoidea</taxon>
        <taxon>Steinernematidae</taxon>
        <taxon>Steinernema</taxon>
    </lineage>
</organism>
<reference evidence="2 3" key="1">
    <citation type="journal article" date="2015" name="Genome Biol.">
        <title>Comparative genomics of Steinernema reveals deeply conserved gene regulatory networks.</title>
        <authorList>
            <person name="Dillman A.R."/>
            <person name="Macchietto M."/>
            <person name="Porter C.F."/>
            <person name="Rogers A."/>
            <person name="Williams B."/>
            <person name="Antoshechkin I."/>
            <person name="Lee M.M."/>
            <person name="Goodwin Z."/>
            <person name="Lu X."/>
            <person name="Lewis E.E."/>
            <person name="Goodrich-Blair H."/>
            <person name="Stock S.P."/>
            <person name="Adams B.J."/>
            <person name="Sternberg P.W."/>
            <person name="Mortazavi A."/>
        </authorList>
    </citation>
    <scope>NUCLEOTIDE SEQUENCE [LARGE SCALE GENOMIC DNA]</scope>
    <source>
        <strain evidence="2 3">ALL</strain>
    </source>
</reference>
<keyword evidence="3" id="KW-1185">Reference proteome</keyword>
<gene>
    <name evidence="2" type="ORF">L596_012229</name>
</gene>
<dbReference type="InterPro" id="IPR004148">
    <property type="entry name" value="BAR_dom"/>
</dbReference>
<name>A0A4U5NX27_STECR</name>
<accession>A0A4U5NX27</accession>
<evidence type="ECO:0000313" key="3">
    <source>
        <dbReference type="Proteomes" id="UP000298663"/>
    </source>
</evidence>